<proteinExistence type="predicted"/>
<accession>A0A2V3V978</accession>
<dbReference type="InterPro" id="IPR036477">
    <property type="entry name" value="Formyl_transf_N_sf"/>
</dbReference>
<gene>
    <name evidence="6" type="ORF">C7451_104210</name>
</gene>
<feature type="domain" description="Formyl transferase N-terminal" evidence="5">
    <location>
        <begin position="102"/>
        <end position="207"/>
    </location>
</feature>
<dbReference type="EC" id="2.1.2.2" evidence="2"/>
<dbReference type="GO" id="GO:0004644">
    <property type="term" value="F:phosphoribosylglycinamide formyltransferase activity"/>
    <property type="evidence" value="ECO:0007669"/>
    <property type="project" value="UniProtKB-EC"/>
</dbReference>
<evidence type="ECO:0000256" key="3">
    <source>
        <dbReference type="ARBA" id="ARBA00022679"/>
    </source>
</evidence>
<dbReference type="EMBL" id="QJJM01000004">
    <property type="protein sequence ID" value="PXW77714.1"/>
    <property type="molecule type" value="Genomic_DNA"/>
</dbReference>
<protein>
    <recommendedName>
        <fullName evidence="2">phosphoribosylglycinamide formyltransferase 1</fullName>
        <ecNumber evidence="2">2.1.2.2</ecNumber>
    </recommendedName>
</protein>
<reference evidence="6 7" key="1">
    <citation type="submission" date="2018-05" db="EMBL/GenBank/DDBJ databases">
        <title>Genomic Encyclopedia of Type Strains, Phase IV (KMG-IV): sequencing the most valuable type-strain genomes for metagenomic binning, comparative biology and taxonomic classification.</title>
        <authorList>
            <person name="Goeker M."/>
        </authorList>
    </citation>
    <scope>NUCLEOTIDE SEQUENCE [LARGE SCALE GENOMIC DNA]</scope>
    <source>
        <strain evidence="6 7">DSM 3183</strain>
    </source>
</reference>
<dbReference type="RefSeq" id="WP_110298191.1">
    <property type="nucleotide sequence ID" value="NZ_QJJM01000004.1"/>
</dbReference>
<keyword evidence="4" id="KW-0658">Purine biosynthesis</keyword>
<dbReference type="PANTHER" id="PTHR43369:SF2">
    <property type="entry name" value="PHOSPHORIBOSYLGLYCINAMIDE FORMYLTRANSFERASE"/>
    <property type="match status" value="1"/>
</dbReference>
<evidence type="ECO:0000313" key="7">
    <source>
        <dbReference type="Proteomes" id="UP000248014"/>
    </source>
</evidence>
<dbReference type="GO" id="GO:0005829">
    <property type="term" value="C:cytosol"/>
    <property type="evidence" value="ECO:0007669"/>
    <property type="project" value="TreeGrafter"/>
</dbReference>
<comment type="caution">
    <text evidence="6">The sequence shown here is derived from an EMBL/GenBank/DDBJ whole genome shotgun (WGS) entry which is preliminary data.</text>
</comment>
<organism evidence="6 7">
    <name type="scientific">Blastomonas natatoria</name>
    <dbReference type="NCBI Taxonomy" id="34015"/>
    <lineage>
        <taxon>Bacteria</taxon>
        <taxon>Pseudomonadati</taxon>
        <taxon>Pseudomonadota</taxon>
        <taxon>Alphaproteobacteria</taxon>
        <taxon>Sphingomonadales</taxon>
        <taxon>Sphingomonadaceae</taxon>
        <taxon>Blastomonas</taxon>
    </lineage>
</organism>
<dbReference type="PANTHER" id="PTHR43369">
    <property type="entry name" value="PHOSPHORIBOSYLGLYCINAMIDE FORMYLTRANSFERASE"/>
    <property type="match status" value="1"/>
</dbReference>
<keyword evidence="3 6" id="KW-0808">Transferase</keyword>
<evidence type="ECO:0000256" key="1">
    <source>
        <dbReference type="ARBA" id="ARBA00005054"/>
    </source>
</evidence>
<sequence length="257" mass="27628">MKIALLTHRRATRCAVIASALAERGIRPDLIICEAQPQPPAAARLRQLILERGPQALADKLLARLIRPRAAASRDEAQAERPPDAPSYAAQHDIPLLDLPDLNSAASLDRLKGEAIDLMVHAGAGILRAPLLAIPRLSVLNAHMGVLPRYRGMNVAEWAAWENGPLGATVHWIDPGIDTGRIIRVAPVDFQGIGSVAALRAAVDKAQIAALADLVAEMVASDHQPSAQAQSREDGRQYFTMHPMIVGLLEQRLAQSA</sequence>
<dbReference type="InterPro" id="IPR002376">
    <property type="entry name" value="Formyl_transf_N"/>
</dbReference>
<evidence type="ECO:0000313" key="6">
    <source>
        <dbReference type="EMBL" id="PXW77714.1"/>
    </source>
</evidence>
<dbReference type="AlphaFoldDB" id="A0A2V3V978"/>
<comment type="pathway">
    <text evidence="1">Purine metabolism; IMP biosynthesis via de novo pathway; N(2)-formyl-N(1)-(5-phospho-D-ribosyl)glycinamide from N(1)-(5-phospho-D-ribosyl)glycinamide (10-formyl THF route): step 1/1.</text>
</comment>
<dbReference type="GO" id="GO:0006189">
    <property type="term" value="P:'de novo' IMP biosynthetic process"/>
    <property type="evidence" value="ECO:0007669"/>
    <property type="project" value="TreeGrafter"/>
</dbReference>
<evidence type="ECO:0000256" key="2">
    <source>
        <dbReference type="ARBA" id="ARBA00012254"/>
    </source>
</evidence>
<dbReference type="Proteomes" id="UP000248014">
    <property type="component" value="Unassembled WGS sequence"/>
</dbReference>
<evidence type="ECO:0000259" key="5">
    <source>
        <dbReference type="Pfam" id="PF00551"/>
    </source>
</evidence>
<keyword evidence="7" id="KW-1185">Reference proteome</keyword>
<evidence type="ECO:0000256" key="4">
    <source>
        <dbReference type="ARBA" id="ARBA00022755"/>
    </source>
</evidence>
<dbReference type="Pfam" id="PF00551">
    <property type="entry name" value="Formyl_trans_N"/>
    <property type="match status" value="1"/>
</dbReference>
<dbReference type="SUPFAM" id="SSF53328">
    <property type="entry name" value="Formyltransferase"/>
    <property type="match status" value="1"/>
</dbReference>
<dbReference type="Gene3D" id="3.40.50.170">
    <property type="entry name" value="Formyl transferase, N-terminal domain"/>
    <property type="match status" value="1"/>
</dbReference>
<name>A0A2V3V978_9SPHN</name>